<dbReference type="InterPro" id="IPR036894">
    <property type="entry name" value="YbaB-like_sf"/>
</dbReference>
<dbReference type="EMBL" id="BAAATD010000009">
    <property type="protein sequence ID" value="GAA2619079.1"/>
    <property type="molecule type" value="Genomic_DNA"/>
</dbReference>
<keyword evidence="2" id="KW-0963">Cytoplasm</keyword>
<dbReference type="NCBIfam" id="TIGR00103">
    <property type="entry name" value="DNA_YbaB_EbfC"/>
    <property type="match status" value="1"/>
</dbReference>
<evidence type="ECO:0000313" key="6">
    <source>
        <dbReference type="Proteomes" id="UP001501509"/>
    </source>
</evidence>
<comment type="caution">
    <text evidence="5">The sequence shown here is derived from an EMBL/GenBank/DDBJ whole genome shotgun (WGS) entry which is preliminary data.</text>
</comment>
<dbReference type="PIRSF" id="PIRSF004555">
    <property type="entry name" value="UCP004555"/>
    <property type="match status" value="1"/>
</dbReference>
<dbReference type="HAMAP" id="MF_00274">
    <property type="entry name" value="DNA_YbaB_EbfC"/>
    <property type="match status" value="1"/>
</dbReference>
<comment type="subunit">
    <text evidence="2">Homodimer.</text>
</comment>
<dbReference type="RefSeq" id="WP_344546152.1">
    <property type="nucleotide sequence ID" value="NZ_BAAATD010000009.1"/>
</dbReference>
<evidence type="ECO:0000256" key="2">
    <source>
        <dbReference type="HAMAP-Rule" id="MF_00274"/>
    </source>
</evidence>
<organism evidence="5 6">
    <name type="scientific">Actinomadura fulvescens</name>
    <dbReference type="NCBI Taxonomy" id="46160"/>
    <lineage>
        <taxon>Bacteria</taxon>
        <taxon>Bacillati</taxon>
        <taxon>Actinomycetota</taxon>
        <taxon>Actinomycetes</taxon>
        <taxon>Streptosporangiales</taxon>
        <taxon>Thermomonosporaceae</taxon>
        <taxon>Actinomadura</taxon>
    </lineage>
</organism>
<comment type="function">
    <text evidence="2">Binds to DNA and alters its conformation. May be involved in regulation of gene expression, nucleoid organization and DNA protection.</text>
</comment>
<dbReference type="Pfam" id="PF02575">
    <property type="entry name" value="YbaB_DNA_bd"/>
    <property type="match status" value="1"/>
</dbReference>
<dbReference type="PANTHER" id="PTHR33449">
    <property type="entry name" value="NUCLEOID-ASSOCIATED PROTEIN YBAB"/>
    <property type="match status" value="1"/>
</dbReference>
<evidence type="ECO:0000256" key="4">
    <source>
        <dbReference type="SAM" id="MobiDB-lite"/>
    </source>
</evidence>
<accession>A0ABP6CNT8</accession>
<feature type="coiled-coil region" evidence="3">
    <location>
        <begin position="9"/>
        <end position="36"/>
    </location>
</feature>
<dbReference type="Proteomes" id="UP001501509">
    <property type="component" value="Unassembled WGS sequence"/>
</dbReference>
<keyword evidence="1 2" id="KW-0238">DNA-binding</keyword>
<proteinExistence type="inferred from homology"/>
<comment type="similarity">
    <text evidence="2">Belongs to the YbaB/EbfC family.</text>
</comment>
<comment type="subcellular location">
    <subcellularLocation>
        <location evidence="2">Cytoplasm</location>
        <location evidence="2">Nucleoid</location>
    </subcellularLocation>
</comment>
<reference evidence="6" key="1">
    <citation type="journal article" date="2019" name="Int. J. Syst. Evol. Microbiol.">
        <title>The Global Catalogue of Microorganisms (GCM) 10K type strain sequencing project: providing services to taxonomists for standard genome sequencing and annotation.</title>
        <authorList>
            <consortium name="The Broad Institute Genomics Platform"/>
            <consortium name="The Broad Institute Genome Sequencing Center for Infectious Disease"/>
            <person name="Wu L."/>
            <person name="Ma J."/>
        </authorList>
    </citation>
    <scope>NUCLEOTIDE SEQUENCE [LARGE SCALE GENOMIC DNA]</scope>
    <source>
        <strain evidence="6">JCM 6833</strain>
    </source>
</reference>
<dbReference type="PANTHER" id="PTHR33449:SF1">
    <property type="entry name" value="NUCLEOID-ASSOCIATED PROTEIN YBAB"/>
    <property type="match status" value="1"/>
</dbReference>
<protein>
    <recommendedName>
        <fullName evidence="2">Nucleoid-associated protein GCM10010411_63420</fullName>
    </recommendedName>
</protein>
<evidence type="ECO:0000256" key="1">
    <source>
        <dbReference type="ARBA" id="ARBA00023125"/>
    </source>
</evidence>
<dbReference type="SUPFAM" id="SSF82607">
    <property type="entry name" value="YbaB-like"/>
    <property type="match status" value="1"/>
</dbReference>
<name>A0ABP6CNT8_9ACTN</name>
<keyword evidence="6" id="KW-1185">Reference proteome</keyword>
<dbReference type="Gene3D" id="3.30.1310.10">
    <property type="entry name" value="Nucleoid-associated protein YbaB-like domain"/>
    <property type="match status" value="1"/>
</dbReference>
<feature type="region of interest" description="Disordered" evidence="4">
    <location>
        <begin position="101"/>
        <end position="130"/>
    </location>
</feature>
<feature type="compositionally biased region" description="Gly residues" evidence="4">
    <location>
        <begin position="105"/>
        <end position="130"/>
    </location>
</feature>
<keyword evidence="3" id="KW-0175">Coiled coil</keyword>
<evidence type="ECO:0000313" key="5">
    <source>
        <dbReference type="EMBL" id="GAA2619079.1"/>
    </source>
</evidence>
<gene>
    <name evidence="5" type="ORF">GCM10010411_63420</name>
</gene>
<evidence type="ECO:0000256" key="3">
    <source>
        <dbReference type="SAM" id="Coils"/>
    </source>
</evidence>
<sequence length="130" mass="12941">MEPGGQLNIQELLQQAQKMQEQLFAAQQELAETEVEGTAGGGLVKATVNGQGEVTGITIDPKTIDADDPADTAETVADLVLAAIRDAGRAAQELQQEKMGPLAEGLGGGGIPGLPGGGGLPGGPGGLPGF</sequence>
<dbReference type="InterPro" id="IPR004401">
    <property type="entry name" value="YbaB/EbfC"/>
</dbReference>